<dbReference type="VEuPathDB" id="AmoebaDB:EDI_084680"/>
<dbReference type="Proteomes" id="UP000008076">
    <property type="component" value="Unassembled WGS sequence"/>
</dbReference>
<keyword evidence="2" id="KW-1185">Reference proteome</keyword>
<organism evidence="2">
    <name type="scientific">Entamoeba dispar (strain ATCC PRA-260 / SAW760)</name>
    <dbReference type="NCBI Taxonomy" id="370354"/>
    <lineage>
        <taxon>Eukaryota</taxon>
        <taxon>Amoebozoa</taxon>
        <taxon>Evosea</taxon>
        <taxon>Archamoebae</taxon>
        <taxon>Mastigamoebida</taxon>
        <taxon>Entamoebidae</taxon>
        <taxon>Entamoeba</taxon>
    </lineage>
</organism>
<dbReference type="OMA" id="GMEEFYC"/>
<dbReference type="KEGG" id="edi:EDI_084680"/>
<evidence type="ECO:0000313" key="2">
    <source>
        <dbReference type="Proteomes" id="UP000008076"/>
    </source>
</evidence>
<reference evidence="2" key="1">
    <citation type="submission" date="2007-12" db="EMBL/GenBank/DDBJ databases">
        <title>Annotation of Entamoeba dispar SAW760.</title>
        <authorList>
            <person name="Lorenzi H."/>
            <person name="Inman J."/>
            <person name="Schobel S."/>
            <person name="Amedeo P."/>
            <person name="Caler E."/>
        </authorList>
    </citation>
    <scope>NUCLEOTIDE SEQUENCE [LARGE SCALE GENOMIC DNA]</scope>
    <source>
        <strain evidence="2">ATCC PRA-260 / SAW760</strain>
    </source>
</reference>
<proteinExistence type="predicted"/>
<accession>B0EIC0</accession>
<sequence>MAEDNPQFPTKIKTLSLEILTILYSRDLTHEELVSFRKRLMDIFNEFQKQAFSNYSTDHILQLEAKIKQQQQAQYEALEKERSARIAALQEKTCCICGKKSSDWKKGVNPDEYYCTPCSLNFTKKGDESRMVMERPLQ</sequence>
<dbReference type="OrthoDB" id="25152at2759"/>
<dbReference type="GeneID" id="5883039"/>
<dbReference type="AlphaFoldDB" id="B0EIC0"/>
<gene>
    <name evidence="1" type="ORF">EDI_084680</name>
</gene>
<protein>
    <recommendedName>
        <fullName evidence="3">GATA-type domain-containing protein</fullName>
    </recommendedName>
</protein>
<name>B0EIC0_ENTDS</name>
<dbReference type="eggNOG" id="ENOG502R7AP">
    <property type="taxonomic scope" value="Eukaryota"/>
</dbReference>
<dbReference type="EMBL" id="DS549424">
    <property type="protein sequence ID" value="EDR25715.1"/>
    <property type="molecule type" value="Genomic_DNA"/>
</dbReference>
<evidence type="ECO:0008006" key="3">
    <source>
        <dbReference type="Google" id="ProtNLM"/>
    </source>
</evidence>
<dbReference type="RefSeq" id="XP_001737965.1">
    <property type="nucleotide sequence ID" value="XM_001737913.1"/>
</dbReference>
<evidence type="ECO:0000313" key="1">
    <source>
        <dbReference type="EMBL" id="EDR25715.1"/>
    </source>
</evidence>